<dbReference type="SUPFAM" id="SSF47789">
    <property type="entry name" value="C-terminal domain of RNA polymerase alpha subunit"/>
    <property type="match status" value="1"/>
</dbReference>
<dbReference type="RefSeq" id="WP_206586965.1">
    <property type="nucleotide sequence ID" value="NZ_JAFKCU010000003.1"/>
</dbReference>
<accession>A0ABS3CID5</accession>
<sequence length="96" mass="10701">MRKEANLRTCKEGHTFYKSSDCPTCPICENQKVPNAEFLSELSAPARRALERENILSLIQLSGYSEKELLDLHGLGPSSIPKLRKALESAGLMLKK</sequence>
<proteinExistence type="predicted"/>
<organism evidence="1 2">
    <name type="scientific">Algoriphagus pacificus</name>
    <dbReference type="NCBI Taxonomy" id="2811234"/>
    <lineage>
        <taxon>Bacteria</taxon>
        <taxon>Pseudomonadati</taxon>
        <taxon>Bacteroidota</taxon>
        <taxon>Cytophagia</taxon>
        <taxon>Cytophagales</taxon>
        <taxon>Cyclobacteriaceae</taxon>
        <taxon>Algoriphagus</taxon>
    </lineage>
</organism>
<keyword evidence="2" id="KW-1185">Reference proteome</keyword>
<dbReference type="Gene3D" id="1.10.150.20">
    <property type="entry name" value="5' to 3' exonuclease, C-terminal subdomain"/>
    <property type="match status" value="1"/>
</dbReference>
<dbReference type="NCBIfam" id="NF005841">
    <property type="entry name" value="PRK07758.1"/>
    <property type="match status" value="1"/>
</dbReference>
<comment type="caution">
    <text evidence="1">The sequence shown here is derived from an EMBL/GenBank/DDBJ whole genome shotgun (WGS) entry which is preliminary data.</text>
</comment>
<gene>
    <name evidence="1" type="ORF">J0A69_12620</name>
</gene>
<evidence type="ECO:0000313" key="2">
    <source>
        <dbReference type="Proteomes" id="UP000664480"/>
    </source>
</evidence>
<protein>
    <recommendedName>
        <fullName evidence="3">RNA polymerase, alpha chain C terminal domain</fullName>
    </recommendedName>
</protein>
<dbReference type="EMBL" id="JAFKCU010000003">
    <property type="protein sequence ID" value="MBN7816284.1"/>
    <property type="molecule type" value="Genomic_DNA"/>
</dbReference>
<dbReference type="Proteomes" id="UP000664480">
    <property type="component" value="Unassembled WGS sequence"/>
</dbReference>
<reference evidence="1 2" key="1">
    <citation type="submission" date="2021-03" db="EMBL/GenBank/DDBJ databases">
        <title>novel species isolated from a fishpond in China.</title>
        <authorList>
            <person name="Lu H."/>
            <person name="Cai Z."/>
        </authorList>
    </citation>
    <scope>NUCLEOTIDE SEQUENCE [LARGE SCALE GENOMIC DNA]</scope>
    <source>
        <strain evidence="1 2">YJ13C</strain>
    </source>
</reference>
<evidence type="ECO:0008006" key="3">
    <source>
        <dbReference type="Google" id="ProtNLM"/>
    </source>
</evidence>
<name>A0ABS3CID5_9BACT</name>
<evidence type="ECO:0000313" key="1">
    <source>
        <dbReference type="EMBL" id="MBN7816284.1"/>
    </source>
</evidence>